<organism evidence="2 3">
    <name type="scientific">Panicum virgatum</name>
    <name type="common">Blackwell switchgrass</name>
    <dbReference type="NCBI Taxonomy" id="38727"/>
    <lineage>
        <taxon>Eukaryota</taxon>
        <taxon>Viridiplantae</taxon>
        <taxon>Streptophyta</taxon>
        <taxon>Embryophyta</taxon>
        <taxon>Tracheophyta</taxon>
        <taxon>Spermatophyta</taxon>
        <taxon>Magnoliopsida</taxon>
        <taxon>Liliopsida</taxon>
        <taxon>Poales</taxon>
        <taxon>Poaceae</taxon>
        <taxon>PACMAD clade</taxon>
        <taxon>Panicoideae</taxon>
        <taxon>Panicodae</taxon>
        <taxon>Paniceae</taxon>
        <taxon>Panicinae</taxon>
        <taxon>Panicum</taxon>
        <taxon>Panicum sect. Hiantes</taxon>
    </lineage>
</organism>
<feature type="compositionally biased region" description="Basic and acidic residues" evidence="1">
    <location>
        <begin position="110"/>
        <end position="132"/>
    </location>
</feature>
<evidence type="ECO:0000313" key="2">
    <source>
        <dbReference type="EMBL" id="KAG2626414.1"/>
    </source>
</evidence>
<dbReference type="AlphaFoldDB" id="A0A8T0UZA7"/>
<gene>
    <name evidence="2" type="ORF">PVAP13_3KG358054</name>
</gene>
<feature type="region of interest" description="Disordered" evidence="1">
    <location>
        <begin position="1"/>
        <end position="77"/>
    </location>
</feature>
<dbReference type="EMBL" id="CM029041">
    <property type="protein sequence ID" value="KAG2626414.1"/>
    <property type="molecule type" value="Genomic_DNA"/>
</dbReference>
<feature type="compositionally biased region" description="Low complexity" evidence="1">
    <location>
        <begin position="68"/>
        <end position="77"/>
    </location>
</feature>
<dbReference type="Proteomes" id="UP000823388">
    <property type="component" value="Chromosome 3K"/>
</dbReference>
<evidence type="ECO:0000256" key="1">
    <source>
        <dbReference type="SAM" id="MobiDB-lite"/>
    </source>
</evidence>
<proteinExistence type="predicted"/>
<comment type="caution">
    <text evidence="2">The sequence shown here is derived from an EMBL/GenBank/DDBJ whole genome shotgun (WGS) entry which is preliminary data.</text>
</comment>
<feature type="region of interest" description="Disordered" evidence="1">
    <location>
        <begin position="94"/>
        <end position="190"/>
    </location>
</feature>
<keyword evidence="3" id="KW-1185">Reference proteome</keyword>
<feature type="compositionally biased region" description="Low complexity" evidence="1">
    <location>
        <begin position="1"/>
        <end position="17"/>
    </location>
</feature>
<sequence>MQQPSSRAPPAQQSPVAMHLENRGKPRHLDQPPGPPEFLGALPPSSPHGRNSAAAKTSEIPAKDKCPPGEGAAVAEGVPGEGAGLVAAIIGEAPGATASMPRPSCPEESASSRERGAAPREGESFAGLRREELEDDESRRRRRRPTPPPPPAGRRRSGTSLLRQPPISRHHRDADRIRKSPLHGRNFNDRSRRFHHDEIHGCRNPFRARTPGRQPKRRIVPALHSIGMQRMNPAPFIQNMFSCFQFPDMCRNAPDLNVDHLRQGHPCSILETGPTSTM</sequence>
<evidence type="ECO:0000313" key="3">
    <source>
        <dbReference type="Proteomes" id="UP000823388"/>
    </source>
</evidence>
<accession>A0A8T0UZA7</accession>
<feature type="compositionally biased region" description="Basic and acidic residues" evidence="1">
    <location>
        <begin position="20"/>
        <end position="30"/>
    </location>
</feature>
<protein>
    <submittedName>
        <fullName evidence="2">Uncharacterized protein</fullName>
    </submittedName>
</protein>
<name>A0A8T0UZA7_PANVG</name>
<reference evidence="2" key="1">
    <citation type="submission" date="2020-05" db="EMBL/GenBank/DDBJ databases">
        <title>WGS assembly of Panicum virgatum.</title>
        <authorList>
            <person name="Lovell J.T."/>
            <person name="Jenkins J."/>
            <person name="Shu S."/>
            <person name="Juenger T.E."/>
            <person name="Schmutz J."/>
        </authorList>
    </citation>
    <scope>NUCLEOTIDE SEQUENCE</scope>
    <source>
        <strain evidence="2">AP13</strain>
    </source>
</reference>